<gene>
    <name evidence="1" type="ORF">MgSA37_01694</name>
</gene>
<dbReference type="InterPro" id="IPR013830">
    <property type="entry name" value="SGNH_hydro"/>
</dbReference>
<dbReference type="InterPro" id="IPR051532">
    <property type="entry name" value="Ester_Hydrolysis_Enzymes"/>
</dbReference>
<dbReference type="InterPro" id="IPR036514">
    <property type="entry name" value="SGNH_hydro_sf"/>
</dbReference>
<dbReference type="GO" id="GO:0016788">
    <property type="term" value="F:hydrolase activity, acting on ester bonds"/>
    <property type="evidence" value="ECO:0007669"/>
    <property type="project" value="UniProtKB-ARBA"/>
</dbReference>
<dbReference type="Pfam" id="PF13472">
    <property type="entry name" value="Lipase_GDSL_2"/>
    <property type="match status" value="1"/>
</dbReference>
<dbReference type="AlphaFoldDB" id="A0A0X8X0R0"/>
<reference evidence="1 2" key="1">
    <citation type="submission" date="2015-12" db="EMBL/GenBank/DDBJ databases">
        <title>Genome sequence of Mucilaginibacter gotjawali.</title>
        <authorList>
            <person name="Lee J.S."/>
            <person name="Lee K.C."/>
            <person name="Kim K.K."/>
            <person name="Lee B.W."/>
        </authorList>
    </citation>
    <scope>NUCLEOTIDE SEQUENCE [LARGE SCALE GENOMIC DNA]</scope>
    <source>
        <strain evidence="1 2">SA3-7</strain>
    </source>
</reference>
<sequence>MKKSIVLLFIILLFTSFTTHKELTWMAIGDSITYMNGRPELSKNRISKGYMDDVVEQLPYVHFVNNGHSGWTAKAIADNINNLNLVKSDIYSVFLGTNDWWTCLPIGTFSDYENNTGNQTVYGAYRTIIDKIRSLNAEAVIILITPLHRTDYVDLNNPSVFIHGDYNPNKDGLYLSQYADAIKTIASAGHLQIANLYNKSGITTKNAVNFRRLRNPATNTYKNYTYPAYISIPYNPATDDYPYPPEAMNWVYDGLHPSDKGHQRIADMLVKIMKKY</sequence>
<dbReference type="OrthoDB" id="1246242at2"/>
<dbReference type="EMBL" id="AP017313">
    <property type="protein sequence ID" value="BAU53525.1"/>
    <property type="molecule type" value="Genomic_DNA"/>
</dbReference>
<proteinExistence type="predicted"/>
<accession>A0A0X8X0R0</accession>
<dbReference type="PANTHER" id="PTHR30383">
    <property type="entry name" value="THIOESTERASE 1/PROTEASE 1/LYSOPHOSPHOLIPASE L1"/>
    <property type="match status" value="1"/>
</dbReference>
<name>A0A0X8X0R0_9SPHI</name>
<dbReference type="KEGG" id="mgot:MgSA37_01694"/>
<dbReference type="SUPFAM" id="SSF52266">
    <property type="entry name" value="SGNH hydrolase"/>
    <property type="match status" value="1"/>
</dbReference>
<dbReference type="CDD" id="cd00229">
    <property type="entry name" value="SGNH_hydrolase"/>
    <property type="match status" value="1"/>
</dbReference>
<dbReference type="RefSeq" id="WP_096351123.1">
    <property type="nucleotide sequence ID" value="NZ_AP017313.1"/>
</dbReference>
<protein>
    <submittedName>
        <fullName evidence="1">GDSL-like Lipase/Acylhydrolase</fullName>
    </submittedName>
</protein>
<evidence type="ECO:0000313" key="1">
    <source>
        <dbReference type="EMBL" id="BAU53525.1"/>
    </source>
</evidence>
<keyword evidence="1" id="KW-0378">Hydrolase</keyword>
<dbReference type="Gene3D" id="3.40.50.1110">
    <property type="entry name" value="SGNH hydrolase"/>
    <property type="match status" value="1"/>
</dbReference>
<organism evidence="1 2">
    <name type="scientific">Mucilaginibacter gotjawali</name>
    <dbReference type="NCBI Taxonomy" id="1550579"/>
    <lineage>
        <taxon>Bacteria</taxon>
        <taxon>Pseudomonadati</taxon>
        <taxon>Bacteroidota</taxon>
        <taxon>Sphingobacteriia</taxon>
        <taxon>Sphingobacteriales</taxon>
        <taxon>Sphingobacteriaceae</taxon>
        <taxon>Mucilaginibacter</taxon>
    </lineage>
</organism>
<dbReference type="PANTHER" id="PTHR30383:SF29">
    <property type="entry name" value="SGNH HYDROLASE-TYPE ESTERASE DOMAIN-CONTAINING PROTEIN"/>
    <property type="match status" value="1"/>
</dbReference>
<evidence type="ECO:0000313" key="2">
    <source>
        <dbReference type="Proteomes" id="UP000218263"/>
    </source>
</evidence>
<dbReference type="Proteomes" id="UP000218263">
    <property type="component" value="Chromosome"/>
</dbReference>
<keyword evidence="2" id="KW-1185">Reference proteome</keyword>